<feature type="transmembrane region" description="Helical" evidence="6">
    <location>
        <begin position="119"/>
        <end position="143"/>
    </location>
</feature>
<evidence type="ECO:0000256" key="2">
    <source>
        <dbReference type="ARBA" id="ARBA00022692"/>
    </source>
</evidence>
<evidence type="ECO:0000259" key="7">
    <source>
        <dbReference type="Pfam" id="PF20684"/>
    </source>
</evidence>
<dbReference type="OrthoDB" id="10017208at2759"/>
<dbReference type="AlphaFoldDB" id="A0A9P4QY56"/>
<feature type="transmembrane region" description="Helical" evidence="6">
    <location>
        <begin position="62"/>
        <end position="83"/>
    </location>
</feature>
<evidence type="ECO:0000313" key="9">
    <source>
        <dbReference type="Proteomes" id="UP000799444"/>
    </source>
</evidence>
<comment type="caution">
    <text evidence="8">The sequence shown here is derived from an EMBL/GenBank/DDBJ whole genome shotgun (WGS) entry which is preliminary data.</text>
</comment>
<sequence length="394" mass="43882">MVSLSFSQLTAAEIEYQLAHINENRGNVIIAVTTTFFFTAFIFVILRFLTKRLRKIKCHSEDYLILAALILALGLWIESFFAVKYGAGQHSLRVYEEHGVDYISKSLQVLFALEINYNLAHLVIKASILMFYRTIFTFVVVPFKYAWFTIFAYVISNAIASVIVVFVQCQPLAFTWNGPKGSEGKCGNLTANEIGTGVIIMLADFMLLVLPMPILWTLHIPRKEKIMLCGLFALGSLTSIASIIRITYIGKVVSSLDFTYVMLNALMWYVSLPIFAGKADFQDAQPLILWLKRRSILEVNLGIVCACIPTIKPLFWGRKTKVTSVTAYSANRTKTTGIRSKKQASDNTTSNISLDEYPLAEAKGPVGTSSSNIARESEASQSEVALDFITTKAV</sequence>
<keyword evidence="4 6" id="KW-0472">Membrane</keyword>
<evidence type="ECO:0000256" key="5">
    <source>
        <dbReference type="ARBA" id="ARBA00038359"/>
    </source>
</evidence>
<reference evidence="8" key="1">
    <citation type="journal article" date="2020" name="Stud. Mycol.">
        <title>101 Dothideomycetes genomes: a test case for predicting lifestyles and emergence of pathogens.</title>
        <authorList>
            <person name="Haridas S."/>
            <person name="Albert R."/>
            <person name="Binder M."/>
            <person name="Bloem J."/>
            <person name="Labutti K."/>
            <person name="Salamov A."/>
            <person name="Andreopoulos B."/>
            <person name="Baker S."/>
            <person name="Barry K."/>
            <person name="Bills G."/>
            <person name="Bluhm B."/>
            <person name="Cannon C."/>
            <person name="Castanera R."/>
            <person name="Culley D."/>
            <person name="Daum C."/>
            <person name="Ezra D."/>
            <person name="Gonzalez J."/>
            <person name="Henrissat B."/>
            <person name="Kuo A."/>
            <person name="Liang C."/>
            <person name="Lipzen A."/>
            <person name="Lutzoni F."/>
            <person name="Magnuson J."/>
            <person name="Mondo S."/>
            <person name="Nolan M."/>
            <person name="Ohm R."/>
            <person name="Pangilinan J."/>
            <person name="Park H.-J."/>
            <person name="Ramirez L."/>
            <person name="Alfaro M."/>
            <person name="Sun H."/>
            <person name="Tritt A."/>
            <person name="Yoshinaga Y."/>
            <person name="Zwiers L.-H."/>
            <person name="Turgeon B."/>
            <person name="Goodwin S."/>
            <person name="Spatafora J."/>
            <person name="Crous P."/>
            <person name="Grigoriev I."/>
        </authorList>
    </citation>
    <scope>NUCLEOTIDE SEQUENCE</scope>
    <source>
        <strain evidence="8">CBS 125425</strain>
    </source>
</reference>
<feature type="transmembrane region" description="Helical" evidence="6">
    <location>
        <begin position="258"/>
        <end position="276"/>
    </location>
</feature>
<proteinExistence type="inferred from homology"/>
<evidence type="ECO:0000313" key="8">
    <source>
        <dbReference type="EMBL" id="KAF2733121.1"/>
    </source>
</evidence>
<dbReference type="InterPro" id="IPR049326">
    <property type="entry name" value="Rhodopsin_dom_fungi"/>
</dbReference>
<dbReference type="PANTHER" id="PTHR33048">
    <property type="entry name" value="PTH11-LIKE INTEGRAL MEMBRANE PROTEIN (AFU_ORTHOLOGUE AFUA_5G11245)"/>
    <property type="match status" value="1"/>
</dbReference>
<name>A0A9P4QY56_9PLEO</name>
<dbReference type="Pfam" id="PF20684">
    <property type="entry name" value="Fung_rhodopsin"/>
    <property type="match status" value="1"/>
</dbReference>
<evidence type="ECO:0000256" key="4">
    <source>
        <dbReference type="ARBA" id="ARBA00023136"/>
    </source>
</evidence>
<organism evidence="8 9">
    <name type="scientific">Polyplosphaeria fusca</name>
    <dbReference type="NCBI Taxonomy" id="682080"/>
    <lineage>
        <taxon>Eukaryota</taxon>
        <taxon>Fungi</taxon>
        <taxon>Dikarya</taxon>
        <taxon>Ascomycota</taxon>
        <taxon>Pezizomycotina</taxon>
        <taxon>Dothideomycetes</taxon>
        <taxon>Pleosporomycetidae</taxon>
        <taxon>Pleosporales</taxon>
        <taxon>Tetraplosphaeriaceae</taxon>
        <taxon>Polyplosphaeria</taxon>
    </lineage>
</organism>
<feature type="transmembrane region" description="Helical" evidence="6">
    <location>
        <begin position="28"/>
        <end position="50"/>
    </location>
</feature>
<dbReference type="GO" id="GO:0016020">
    <property type="term" value="C:membrane"/>
    <property type="evidence" value="ECO:0007669"/>
    <property type="project" value="UniProtKB-SubCell"/>
</dbReference>
<dbReference type="InterPro" id="IPR052337">
    <property type="entry name" value="SAT4-like"/>
</dbReference>
<comment type="subcellular location">
    <subcellularLocation>
        <location evidence="1">Membrane</location>
        <topology evidence="1">Multi-pass membrane protein</topology>
    </subcellularLocation>
</comment>
<gene>
    <name evidence="8" type="ORF">EJ04DRAFT_565396</name>
</gene>
<protein>
    <recommendedName>
        <fullName evidence="7">Rhodopsin domain-containing protein</fullName>
    </recommendedName>
</protein>
<accession>A0A9P4QY56</accession>
<feature type="transmembrane region" description="Helical" evidence="6">
    <location>
        <begin position="150"/>
        <end position="174"/>
    </location>
</feature>
<comment type="similarity">
    <text evidence="5">Belongs to the SAT4 family.</text>
</comment>
<feature type="domain" description="Rhodopsin" evidence="7">
    <location>
        <begin position="46"/>
        <end position="315"/>
    </location>
</feature>
<evidence type="ECO:0000256" key="3">
    <source>
        <dbReference type="ARBA" id="ARBA00022989"/>
    </source>
</evidence>
<dbReference type="PANTHER" id="PTHR33048:SF47">
    <property type="entry name" value="INTEGRAL MEMBRANE PROTEIN-RELATED"/>
    <property type="match status" value="1"/>
</dbReference>
<keyword evidence="3 6" id="KW-1133">Transmembrane helix</keyword>
<feature type="transmembrane region" description="Helical" evidence="6">
    <location>
        <begin position="228"/>
        <end position="246"/>
    </location>
</feature>
<evidence type="ECO:0000256" key="1">
    <source>
        <dbReference type="ARBA" id="ARBA00004141"/>
    </source>
</evidence>
<evidence type="ECO:0000256" key="6">
    <source>
        <dbReference type="SAM" id="Phobius"/>
    </source>
</evidence>
<dbReference type="Proteomes" id="UP000799444">
    <property type="component" value="Unassembled WGS sequence"/>
</dbReference>
<keyword evidence="9" id="KW-1185">Reference proteome</keyword>
<dbReference type="EMBL" id="ML996166">
    <property type="protein sequence ID" value="KAF2733121.1"/>
    <property type="molecule type" value="Genomic_DNA"/>
</dbReference>
<keyword evidence="2 6" id="KW-0812">Transmembrane</keyword>
<feature type="transmembrane region" description="Helical" evidence="6">
    <location>
        <begin position="194"/>
        <end position="216"/>
    </location>
</feature>